<feature type="disulfide bond" description="Redox-active" evidence="6">
    <location>
        <begin position="72"/>
        <end position="106"/>
    </location>
</feature>
<dbReference type="SUPFAM" id="SSF52833">
    <property type="entry name" value="Thioredoxin-like"/>
    <property type="match status" value="1"/>
</dbReference>
<dbReference type="EMBL" id="BAABJH010000006">
    <property type="protein sequence ID" value="GAA4898558.1"/>
    <property type="molecule type" value="Genomic_DNA"/>
</dbReference>
<accession>A0ABP9FBF1</accession>
<comment type="catalytic activity">
    <reaction evidence="6">
        <text>a hydroperoxide + [thioredoxin]-dithiol = an alcohol + [thioredoxin]-disulfide + H2O</text>
        <dbReference type="Rhea" id="RHEA:62620"/>
        <dbReference type="Rhea" id="RHEA-COMP:10698"/>
        <dbReference type="Rhea" id="RHEA-COMP:10700"/>
        <dbReference type="ChEBI" id="CHEBI:15377"/>
        <dbReference type="ChEBI" id="CHEBI:29950"/>
        <dbReference type="ChEBI" id="CHEBI:30879"/>
        <dbReference type="ChEBI" id="CHEBI:35924"/>
        <dbReference type="ChEBI" id="CHEBI:50058"/>
        <dbReference type="EC" id="1.11.1.24"/>
    </reaction>
</comment>
<evidence type="ECO:0000256" key="1">
    <source>
        <dbReference type="ARBA" id="ARBA00022559"/>
    </source>
</evidence>
<comment type="miscellaneous">
    <text evidence="6">The active site is a conserved redox-active cysteine residue, the peroxidatic cysteine (C(P)), which makes the nucleophilic attack on the peroxide substrate. The peroxide oxidizes the C(P)-SH to cysteine sulfenic acid (C(P)-SOH), which then reacts with another cysteine residue, the resolving cysteine (C(R)), to form a disulfide bridge. The disulfide is subsequently reduced by an appropriate electron donor to complete the catalytic cycle. In this atypical 2-Cys peroxiredoxin, C(R) is present in the same subunit to form an intramolecular disulfide. The disulfide is subsequently reduced by thioredoxin.</text>
</comment>
<evidence type="ECO:0000259" key="7">
    <source>
        <dbReference type="PROSITE" id="PS51352"/>
    </source>
</evidence>
<keyword evidence="5 6" id="KW-0676">Redox-active center</keyword>
<dbReference type="EC" id="1.11.1.24" evidence="6"/>
<feature type="active site" description="Cysteine sulfenic acid (-SOH) intermediate" evidence="6">
    <location>
        <position position="72"/>
    </location>
</feature>
<feature type="domain" description="Thioredoxin" evidence="7">
    <location>
        <begin position="30"/>
        <end position="179"/>
    </location>
</feature>
<keyword evidence="3 6" id="KW-0560">Oxidoreductase</keyword>
<dbReference type="PROSITE" id="PS01265">
    <property type="entry name" value="TPX"/>
    <property type="match status" value="1"/>
</dbReference>
<dbReference type="GO" id="GO:0004601">
    <property type="term" value="F:peroxidase activity"/>
    <property type="evidence" value="ECO:0007669"/>
    <property type="project" value="UniProtKB-KW"/>
</dbReference>
<dbReference type="Proteomes" id="UP001500433">
    <property type="component" value="Unassembled WGS sequence"/>
</dbReference>
<keyword evidence="9" id="KW-1185">Reference proteome</keyword>
<comment type="caution">
    <text evidence="8">The sequence shown here is derived from an EMBL/GenBank/DDBJ whole genome shotgun (WGS) entry which is preliminary data.</text>
</comment>
<comment type="similarity">
    <text evidence="6">Belongs to the peroxiredoxin family. Tpx subfamily.</text>
</comment>
<dbReference type="HAMAP" id="MF_00269">
    <property type="entry name" value="Tpx"/>
    <property type="match status" value="1"/>
</dbReference>
<comment type="function">
    <text evidence="6">Thiol-specific peroxidase that catalyzes the reduction of hydrogen peroxide and organic hydroperoxides to water and alcohols, respectively. Plays a role in cell protection against oxidative stress by detoxifying peroxides.</text>
</comment>
<evidence type="ECO:0000256" key="6">
    <source>
        <dbReference type="HAMAP-Rule" id="MF_00269"/>
    </source>
</evidence>
<dbReference type="InterPro" id="IPR018219">
    <property type="entry name" value="Tpx_CS"/>
</dbReference>
<sequence length="179" mass="19609">MSIFSFQFKHIKMANITLGGNPVQTSGELPAIGSQIKDFELVAIDLSSKTLSDFKGNRLILNIFPSVNTGVCSASVRQFNTEASELEHTKVLCISRDLPFAQDQFCAAEGLENVIMLSDYKTGQFGKDYGLIMTNGIFDALLSRSVIVVDENGAVIYTEQVPEIGQEPNYKAALEVLYS</sequence>
<keyword evidence="4 6" id="KW-1015">Disulfide bond</keyword>
<keyword evidence="1 6" id="KW-0575">Peroxidase</keyword>
<evidence type="ECO:0000256" key="4">
    <source>
        <dbReference type="ARBA" id="ARBA00023157"/>
    </source>
</evidence>
<dbReference type="NCBIfam" id="NF001808">
    <property type="entry name" value="PRK00522.1"/>
    <property type="match status" value="1"/>
</dbReference>
<dbReference type="InterPro" id="IPR050455">
    <property type="entry name" value="Tpx_Peroxidase_subfamily"/>
</dbReference>
<dbReference type="InterPro" id="IPR013766">
    <property type="entry name" value="Thioredoxin_domain"/>
</dbReference>
<evidence type="ECO:0000256" key="5">
    <source>
        <dbReference type="ARBA" id="ARBA00023284"/>
    </source>
</evidence>
<comment type="subunit">
    <text evidence="6">Homodimer.</text>
</comment>
<dbReference type="InterPro" id="IPR002065">
    <property type="entry name" value="TPX"/>
</dbReference>
<proteinExistence type="inferred from homology"/>
<dbReference type="PANTHER" id="PTHR43110">
    <property type="entry name" value="THIOL PEROXIDASE"/>
    <property type="match status" value="1"/>
</dbReference>
<organism evidence="8 9">
    <name type="scientific">Flaviramulus aquimarinus</name>
    <dbReference type="NCBI Taxonomy" id="1170456"/>
    <lineage>
        <taxon>Bacteria</taxon>
        <taxon>Pseudomonadati</taxon>
        <taxon>Bacteroidota</taxon>
        <taxon>Flavobacteriia</taxon>
        <taxon>Flavobacteriales</taxon>
        <taxon>Flavobacteriaceae</taxon>
        <taxon>Flaviramulus</taxon>
    </lineage>
</organism>
<evidence type="ECO:0000256" key="2">
    <source>
        <dbReference type="ARBA" id="ARBA00022862"/>
    </source>
</evidence>
<gene>
    <name evidence="6 8" type="primary">tpx</name>
    <name evidence="8" type="ORF">GCM10023311_24420</name>
</gene>
<dbReference type="InterPro" id="IPR036249">
    <property type="entry name" value="Thioredoxin-like_sf"/>
</dbReference>
<keyword evidence="2 6" id="KW-0049">Antioxidant</keyword>
<evidence type="ECO:0000313" key="9">
    <source>
        <dbReference type="Proteomes" id="UP001500433"/>
    </source>
</evidence>
<dbReference type="PANTHER" id="PTHR43110:SF1">
    <property type="entry name" value="THIOL PEROXIDASE"/>
    <property type="match status" value="1"/>
</dbReference>
<protein>
    <recommendedName>
        <fullName evidence="6">Thiol peroxidase</fullName>
        <shortName evidence="6">Tpx</shortName>
        <ecNumber evidence="6">1.11.1.24</ecNumber>
    </recommendedName>
    <alternativeName>
        <fullName evidence="6">Peroxiredoxin tpx</fullName>
        <shortName evidence="6">Prx</shortName>
    </alternativeName>
    <alternativeName>
        <fullName evidence="6">Thioredoxin peroxidase</fullName>
    </alternativeName>
    <alternativeName>
        <fullName evidence="6">Thioredoxin-dependent peroxiredoxin</fullName>
    </alternativeName>
</protein>
<name>A0ABP9FBF1_9FLAO</name>
<dbReference type="InterPro" id="IPR013740">
    <property type="entry name" value="Redoxin"/>
</dbReference>
<dbReference type="CDD" id="cd03014">
    <property type="entry name" value="PRX_Atyp2cys"/>
    <property type="match status" value="1"/>
</dbReference>
<dbReference type="PROSITE" id="PS51352">
    <property type="entry name" value="THIOREDOXIN_2"/>
    <property type="match status" value="1"/>
</dbReference>
<evidence type="ECO:0000256" key="3">
    <source>
        <dbReference type="ARBA" id="ARBA00023002"/>
    </source>
</evidence>
<dbReference type="Gene3D" id="3.40.30.10">
    <property type="entry name" value="Glutaredoxin"/>
    <property type="match status" value="1"/>
</dbReference>
<reference evidence="9" key="1">
    <citation type="journal article" date="2019" name="Int. J. Syst. Evol. Microbiol.">
        <title>The Global Catalogue of Microorganisms (GCM) 10K type strain sequencing project: providing services to taxonomists for standard genome sequencing and annotation.</title>
        <authorList>
            <consortium name="The Broad Institute Genomics Platform"/>
            <consortium name="The Broad Institute Genome Sequencing Center for Infectious Disease"/>
            <person name="Wu L."/>
            <person name="Ma J."/>
        </authorList>
    </citation>
    <scope>NUCLEOTIDE SEQUENCE [LARGE SCALE GENOMIC DNA]</scope>
    <source>
        <strain evidence="9">JCM 18274</strain>
    </source>
</reference>
<evidence type="ECO:0000313" key="8">
    <source>
        <dbReference type="EMBL" id="GAA4898558.1"/>
    </source>
</evidence>
<dbReference type="Pfam" id="PF08534">
    <property type="entry name" value="Redoxin"/>
    <property type="match status" value="1"/>
</dbReference>